<protein>
    <submittedName>
        <fullName evidence="2">Uncharacterized protein</fullName>
    </submittedName>
</protein>
<reference evidence="2 3" key="1">
    <citation type="submission" date="2020-03" db="EMBL/GenBank/DDBJ databases">
        <title>Propioniciclava sp. nov., isolated from Hydrophilus acuminatus.</title>
        <authorList>
            <person name="Hyun D.-W."/>
            <person name="Bae J.-W."/>
        </authorList>
    </citation>
    <scope>NUCLEOTIDE SEQUENCE [LARGE SCALE GENOMIC DNA]</scope>
    <source>
        <strain evidence="2 3">HDW11</strain>
    </source>
</reference>
<feature type="compositionally biased region" description="Basic and acidic residues" evidence="1">
    <location>
        <begin position="1"/>
        <end position="16"/>
    </location>
</feature>
<proteinExistence type="predicted"/>
<sequence>MEEHRSVEEPDDRDAAARAAAPPPTTGHAEIDRALADLDLGEDVHQHHDAYAAAVEAVQRALNPAAQGPRPQP</sequence>
<gene>
    <name evidence="2" type="ORF">G7070_14380</name>
</gene>
<name>A0A6G7Y938_9ACTN</name>
<keyword evidence="3" id="KW-1185">Reference proteome</keyword>
<evidence type="ECO:0000313" key="3">
    <source>
        <dbReference type="Proteomes" id="UP000501058"/>
    </source>
</evidence>
<dbReference type="AlphaFoldDB" id="A0A6G7Y938"/>
<evidence type="ECO:0000256" key="1">
    <source>
        <dbReference type="SAM" id="MobiDB-lite"/>
    </source>
</evidence>
<accession>A0A6G7Y938</accession>
<dbReference type="RefSeq" id="WP_166234300.1">
    <property type="nucleotide sequence ID" value="NZ_CP049865.1"/>
</dbReference>
<dbReference type="KEGG" id="prv:G7070_14380"/>
<dbReference type="EMBL" id="CP049865">
    <property type="protein sequence ID" value="QIK73229.1"/>
    <property type="molecule type" value="Genomic_DNA"/>
</dbReference>
<organism evidence="2 3">
    <name type="scientific">Propioniciclava coleopterorum</name>
    <dbReference type="NCBI Taxonomy" id="2714937"/>
    <lineage>
        <taxon>Bacteria</taxon>
        <taxon>Bacillati</taxon>
        <taxon>Actinomycetota</taxon>
        <taxon>Actinomycetes</taxon>
        <taxon>Propionibacteriales</taxon>
        <taxon>Propionibacteriaceae</taxon>
        <taxon>Propioniciclava</taxon>
    </lineage>
</organism>
<evidence type="ECO:0000313" key="2">
    <source>
        <dbReference type="EMBL" id="QIK73229.1"/>
    </source>
</evidence>
<feature type="region of interest" description="Disordered" evidence="1">
    <location>
        <begin position="1"/>
        <end position="29"/>
    </location>
</feature>
<dbReference type="Proteomes" id="UP000501058">
    <property type="component" value="Chromosome"/>
</dbReference>